<keyword evidence="3" id="KW-1185">Reference proteome</keyword>
<evidence type="ECO:0000256" key="1">
    <source>
        <dbReference type="SAM" id="MobiDB-lite"/>
    </source>
</evidence>
<evidence type="ECO:0000313" key="3">
    <source>
        <dbReference type="Proteomes" id="UP001142374"/>
    </source>
</evidence>
<dbReference type="RefSeq" id="WP_256790847.1">
    <property type="nucleotide sequence ID" value="NZ_JANIID010000015.1"/>
</dbReference>
<dbReference type="AlphaFoldDB" id="A0A9X2LIB7"/>
<dbReference type="EMBL" id="JANIID010000015">
    <property type="protein sequence ID" value="MCQ8771698.1"/>
    <property type="molecule type" value="Genomic_DNA"/>
</dbReference>
<sequence length="210" mass="21650">MTSAVVALVVVKAFFPGSPAGQESSPGRPSASSAAQSAMQSAAQPEGPQSSSPSSEPYATGRAPAAALDALLTKSAADREKVTDAVNAVESCASGAAVAAARSDLNAAAVRRDGLVEDLSRIAVEEIGGGRAAAEELRTAWRRSAEADRAFARWAHDAAGCSPGRVPHGSDYDRGVASSGLATQAKQEFLRRWAPIAVRYGLPVRDHIRI</sequence>
<organism evidence="2 3">
    <name type="scientific">Streptomyces telluris</name>
    <dbReference type="NCBI Taxonomy" id="2720021"/>
    <lineage>
        <taxon>Bacteria</taxon>
        <taxon>Bacillati</taxon>
        <taxon>Actinomycetota</taxon>
        <taxon>Actinomycetes</taxon>
        <taxon>Kitasatosporales</taxon>
        <taxon>Streptomycetaceae</taxon>
        <taxon>Streptomyces</taxon>
    </lineage>
</organism>
<feature type="region of interest" description="Disordered" evidence="1">
    <location>
        <begin position="16"/>
        <end position="61"/>
    </location>
</feature>
<reference evidence="2" key="1">
    <citation type="submission" date="2022-06" db="EMBL/GenBank/DDBJ databases">
        <title>WGS of actinobacteria.</title>
        <authorList>
            <person name="Thawai C."/>
        </authorList>
    </citation>
    <scope>NUCLEOTIDE SEQUENCE</scope>
    <source>
        <strain evidence="2">AA8</strain>
    </source>
</reference>
<name>A0A9X2LIB7_9ACTN</name>
<dbReference type="Proteomes" id="UP001142374">
    <property type="component" value="Unassembled WGS sequence"/>
</dbReference>
<evidence type="ECO:0000313" key="2">
    <source>
        <dbReference type="EMBL" id="MCQ8771698.1"/>
    </source>
</evidence>
<gene>
    <name evidence="2" type="ORF">NQU55_18300</name>
</gene>
<comment type="caution">
    <text evidence="2">The sequence shown here is derived from an EMBL/GenBank/DDBJ whole genome shotgun (WGS) entry which is preliminary data.</text>
</comment>
<proteinExistence type="predicted"/>
<protein>
    <submittedName>
        <fullName evidence="2">Uncharacterized protein</fullName>
    </submittedName>
</protein>
<accession>A0A9X2LIB7</accession>
<feature type="compositionally biased region" description="Low complexity" evidence="1">
    <location>
        <begin position="24"/>
        <end position="57"/>
    </location>
</feature>